<proteinExistence type="predicted"/>
<comment type="caution">
    <text evidence="1">The sequence shown here is derived from an EMBL/GenBank/DDBJ whole genome shotgun (WGS) entry which is preliminary data.</text>
</comment>
<accession>A0A8H6Y4N2</accession>
<keyword evidence="2" id="KW-1185">Reference proteome</keyword>
<dbReference type="AlphaFoldDB" id="A0A8H6Y4N2"/>
<organism evidence="1 2">
    <name type="scientific">Mycena venus</name>
    <dbReference type="NCBI Taxonomy" id="2733690"/>
    <lineage>
        <taxon>Eukaryota</taxon>
        <taxon>Fungi</taxon>
        <taxon>Dikarya</taxon>
        <taxon>Basidiomycota</taxon>
        <taxon>Agaricomycotina</taxon>
        <taxon>Agaricomycetes</taxon>
        <taxon>Agaricomycetidae</taxon>
        <taxon>Agaricales</taxon>
        <taxon>Marasmiineae</taxon>
        <taxon>Mycenaceae</taxon>
        <taxon>Mycena</taxon>
    </lineage>
</organism>
<dbReference type="Proteomes" id="UP000620124">
    <property type="component" value="Unassembled WGS sequence"/>
</dbReference>
<reference evidence="1" key="1">
    <citation type="submission" date="2020-05" db="EMBL/GenBank/DDBJ databases">
        <title>Mycena genomes resolve the evolution of fungal bioluminescence.</title>
        <authorList>
            <person name="Tsai I.J."/>
        </authorList>
    </citation>
    <scope>NUCLEOTIDE SEQUENCE</scope>
    <source>
        <strain evidence="1">CCC161011</strain>
    </source>
</reference>
<dbReference type="OrthoDB" id="3021333at2759"/>
<protein>
    <submittedName>
        <fullName evidence="1">Uncharacterized protein</fullName>
    </submittedName>
</protein>
<evidence type="ECO:0000313" key="2">
    <source>
        <dbReference type="Proteomes" id="UP000620124"/>
    </source>
</evidence>
<evidence type="ECO:0000313" key="1">
    <source>
        <dbReference type="EMBL" id="KAF7354108.1"/>
    </source>
</evidence>
<name>A0A8H6Y4N2_9AGAR</name>
<gene>
    <name evidence="1" type="ORF">MVEN_01098200</name>
</gene>
<dbReference type="EMBL" id="JACAZI010000008">
    <property type="protein sequence ID" value="KAF7354108.1"/>
    <property type="molecule type" value="Genomic_DNA"/>
</dbReference>
<sequence>MRNCYGCSQALHAFPASLSMPSSQRKDILQVISIHKVPSHLSKEDFEAKYVALLDEFLLMPQFERNLLKLEIMFQNDRFDEHLGSYGVPPREPVLVATAELESFDNLLAILSDTEVQQKIKHAEDFGLQSGASAFSIDVESKIERDSPLSVGDRVHIMAIYKVPGGMSTEQYGKGHGTFLEDYAAIPAVQNNLVKLEKWTQNNALDEHLHMVGYSRPEPTFIIHGELETWKNVVEFQDAESRKVALTANENFGLYTQACVFTADVVTKLDKSKAV</sequence>